<dbReference type="EMBL" id="JASMWN010000002">
    <property type="protein sequence ID" value="MDU9003091.1"/>
    <property type="molecule type" value="Genomic_DNA"/>
</dbReference>
<evidence type="ECO:0000313" key="3">
    <source>
        <dbReference type="EMBL" id="MDU9003091.1"/>
    </source>
</evidence>
<dbReference type="Pfam" id="PF01408">
    <property type="entry name" value="GFO_IDH_MocA"/>
    <property type="match status" value="1"/>
</dbReference>
<dbReference type="PANTHER" id="PTHR43708:SF8">
    <property type="entry name" value="OXIDOREDUCTASE"/>
    <property type="match status" value="1"/>
</dbReference>
<evidence type="ECO:0000259" key="2">
    <source>
        <dbReference type="Pfam" id="PF22725"/>
    </source>
</evidence>
<sequence length="340" mass="37187">MTAMAPLRVACLGAGYFSQFHYDAWARIKEVTLVGATDLDLDAAVATGLTAFDNLDRMIEQTKPDILDIILPPAGHAASIRTAIAAGIPTVICQKPFCLDLAEATQIAAEAQAAGVTVVVHENFRFMPWYRAIKAVIDAGGIGTILQATFRLRPGDGQGPRAYLDRQPYFHSMPQLLIHETGVHWIDTFRYLFGDPVAVYADLRRINPVLAGEDAGFVLLDHPSGVRALFDGNRLLDHASDNQRRTMGEALIEGTDGALTLLGDGSVTMRRFGHLDTRQVLAPDRWQGFGGDCVRALQAHVVCARLNGSELENTCQDYLTVIRVRDGIYRSTETGTKIRI</sequence>
<dbReference type="InterPro" id="IPR055170">
    <property type="entry name" value="GFO_IDH_MocA-like_dom"/>
</dbReference>
<dbReference type="InterPro" id="IPR051317">
    <property type="entry name" value="Gfo/Idh/MocA_oxidoreduct"/>
</dbReference>
<dbReference type="PANTHER" id="PTHR43708">
    <property type="entry name" value="CONSERVED EXPRESSED OXIDOREDUCTASE (EUROFUNG)"/>
    <property type="match status" value="1"/>
</dbReference>
<accession>A0ABU3VA86</accession>
<keyword evidence="4" id="KW-1185">Reference proteome</keyword>
<dbReference type="RefSeq" id="WP_316773677.1">
    <property type="nucleotide sequence ID" value="NZ_JASMWN010000002.1"/>
</dbReference>
<feature type="domain" description="Gfo/Idh/MocA-like oxidoreductase N-terminal" evidence="1">
    <location>
        <begin position="7"/>
        <end position="120"/>
    </location>
</feature>
<dbReference type="Gene3D" id="3.40.50.720">
    <property type="entry name" value="NAD(P)-binding Rossmann-like Domain"/>
    <property type="match status" value="1"/>
</dbReference>
<protein>
    <submittedName>
        <fullName evidence="3">Gfo/Idh/MocA family oxidoreductase</fullName>
    </submittedName>
</protein>
<dbReference type="Proteomes" id="UP001255416">
    <property type="component" value="Unassembled WGS sequence"/>
</dbReference>
<evidence type="ECO:0000313" key="4">
    <source>
        <dbReference type="Proteomes" id="UP001255416"/>
    </source>
</evidence>
<dbReference type="InterPro" id="IPR000683">
    <property type="entry name" value="Gfo/Idh/MocA-like_OxRdtase_N"/>
</dbReference>
<dbReference type="Pfam" id="PF22725">
    <property type="entry name" value="GFO_IDH_MocA_C3"/>
    <property type="match status" value="1"/>
</dbReference>
<dbReference type="InterPro" id="IPR036291">
    <property type="entry name" value="NAD(P)-bd_dom_sf"/>
</dbReference>
<gene>
    <name evidence="3" type="ORF">QO231_04385</name>
</gene>
<dbReference type="Gene3D" id="3.30.360.10">
    <property type="entry name" value="Dihydrodipicolinate Reductase, domain 2"/>
    <property type="match status" value="1"/>
</dbReference>
<name>A0ABU3VA86_9RHOB</name>
<proteinExistence type="predicted"/>
<feature type="domain" description="GFO/IDH/MocA-like oxidoreductase" evidence="2">
    <location>
        <begin position="130"/>
        <end position="257"/>
    </location>
</feature>
<organism evidence="3 4">
    <name type="scientific">Sedimentitalea todarodis</name>
    <dbReference type="NCBI Taxonomy" id="1631240"/>
    <lineage>
        <taxon>Bacteria</taxon>
        <taxon>Pseudomonadati</taxon>
        <taxon>Pseudomonadota</taxon>
        <taxon>Alphaproteobacteria</taxon>
        <taxon>Rhodobacterales</taxon>
        <taxon>Paracoccaceae</taxon>
        <taxon>Sedimentitalea</taxon>
    </lineage>
</organism>
<evidence type="ECO:0000259" key="1">
    <source>
        <dbReference type="Pfam" id="PF01408"/>
    </source>
</evidence>
<dbReference type="SUPFAM" id="SSF55347">
    <property type="entry name" value="Glyceraldehyde-3-phosphate dehydrogenase-like, C-terminal domain"/>
    <property type="match status" value="1"/>
</dbReference>
<reference evidence="4" key="1">
    <citation type="submission" date="2023-05" db="EMBL/GenBank/DDBJ databases">
        <title>Sedimentitalea sp. nov. JM2-8.</title>
        <authorList>
            <person name="Huang J."/>
        </authorList>
    </citation>
    <scope>NUCLEOTIDE SEQUENCE [LARGE SCALE GENOMIC DNA]</scope>
    <source>
        <strain evidence="4">KHS03</strain>
    </source>
</reference>
<comment type="caution">
    <text evidence="3">The sequence shown here is derived from an EMBL/GenBank/DDBJ whole genome shotgun (WGS) entry which is preliminary data.</text>
</comment>
<dbReference type="SUPFAM" id="SSF51735">
    <property type="entry name" value="NAD(P)-binding Rossmann-fold domains"/>
    <property type="match status" value="1"/>
</dbReference>